<proteinExistence type="predicted"/>
<name>A0ABS8GX43_9FLAO</name>
<dbReference type="Pfam" id="PF13905">
    <property type="entry name" value="Thioredoxin_8"/>
    <property type="match status" value="1"/>
</dbReference>
<dbReference type="Gene3D" id="3.40.30.10">
    <property type="entry name" value="Glutaredoxin"/>
    <property type="match status" value="1"/>
</dbReference>
<keyword evidence="2" id="KW-0201">Cytochrome c-type biogenesis</keyword>
<dbReference type="EMBL" id="JAJGMW010000033">
    <property type="protein sequence ID" value="MCC4214581.1"/>
    <property type="molecule type" value="Genomic_DNA"/>
</dbReference>
<feature type="domain" description="Thioredoxin" evidence="6">
    <location>
        <begin position="583"/>
        <end position="744"/>
    </location>
</feature>
<evidence type="ECO:0000313" key="7">
    <source>
        <dbReference type="EMBL" id="MCC4214581.1"/>
    </source>
</evidence>
<dbReference type="InterPro" id="IPR012336">
    <property type="entry name" value="Thioredoxin-like_fold"/>
</dbReference>
<dbReference type="PANTHER" id="PTHR42852:SF6">
    <property type="entry name" value="THIOL:DISULFIDE INTERCHANGE PROTEIN DSBE"/>
    <property type="match status" value="1"/>
</dbReference>
<feature type="chain" id="PRO_5045171918" evidence="5">
    <location>
        <begin position="23"/>
        <end position="751"/>
    </location>
</feature>
<dbReference type="InterPro" id="IPR013766">
    <property type="entry name" value="Thioredoxin_domain"/>
</dbReference>
<reference evidence="7 8" key="1">
    <citation type="submission" date="2021-11" db="EMBL/GenBank/DDBJ databases">
        <title>Seasonal and diel survey of microbial diversity of the Tyrrhenian coast.</title>
        <authorList>
            <person name="Gattoni G."/>
            <person name="Corral P."/>
        </authorList>
    </citation>
    <scope>NUCLEOTIDE SEQUENCE [LARGE SCALE GENOMIC DNA]</scope>
    <source>
        <strain evidence="7 8">Mr9</strain>
    </source>
</reference>
<dbReference type="RefSeq" id="WP_228231639.1">
    <property type="nucleotide sequence ID" value="NZ_JAJGMW010000033.1"/>
</dbReference>
<evidence type="ECO:0000256" key="4">
    <source>
        <dbReference type="ARBA" id="ARBA00023284"/>
    </source>
</evidence>
<dbReference type="InterPro" id="IPR050553">
    <property type="entry name" value="Thioredoxin_ResA/DsbE_sf"/>
</dbReference>
<keyword evidence="8" id="KW-1185">Reference proteome</keyword>
<feature type="signal peptide" evidence="5">
    <location>
        <begin position="1"/>
        <end position="22"/>
    </location>
</feature>
<evidence type="ECO:0000256" key="5">
    <source>
        <dbReference type="SAM" id="SignalP"/>
    </source>
</evidence>
<comment type="caution">
    <text evidence="7">The sequence shown here is derived from an EMBL/GenBank/DDBJ whole genome shotgun (WGS) entry which is preliminary data.</text>
</comment>
<dbReference type="PROSITE" id="PS51352">
    <property type="entry name" value="THIOREDOXIN_2"/>
    <property type="match status" value="1"/>
</dbReference>
<evidence type="ECO:0000313" key="8">
    <source>
        <dbReference type="Proteomes" id="UP001197770"/>
    </source>
</evidence>
<evidence type="ECO:0000259" key="6">
    <source>
        <dbReference type="PROSITE" id="PS51352"/>
    </source>
</evidence>
<dbReference type="CDD" id="cd02966">
    <property type="entry name" value="TlpA_like_family"/>
    <property type="match status" value="1"/>
</dbReference>
<protein>
    <submittedName>
        <fullName evidence="7">TlpA family protein disulfide reductase</fullName>
    </submittedName>
</protein>
<organism evidence="7 8">
    <name type="scientific">Leeuwenhoekiella parthenopeia</name>
    <dbReference type="NCBI Taxonomy" id="2890320"/>
    <lineage>
        <taxon>Bacteria</taxon>
        <taxon>Pseudomonadati</taxon>
        <taxon>Bacteroidota</taxon>
        <taxon>Flavobacteriia</taxon>
        <taxon>Flavobacteriales</taxon>
        <taxon>Flavobacteriaceae</taxon>
        <taxon>Leeuwenhoekiella</taxon>
    </lineage>
</organism>
<keyword evidence="5" id="KW-0732">Signal</keyword>
<dbReference type="PANTHER" id="PTHR42852">
    <property type="entry name" value="THIOL:DISULFIDE INTERCHANGE PROTEIN DSBE"/>
    <property type="match status" value="1"/>
</dbReference>
<dbReference type="Proteomes" id="UP001197770">
    <property type="component" value="Unassembled WGS sequence"/>
</dbReference>
<evidence type="ECO:0000256" key="2">
    <source>
        <dbReference type="ARBA" id="ARBA00022748"/>
    </source>
</evidence>
<gene>
    <name evidence="7" type="ORF">LLW17_17790</name>
</gene>
<dbReference type="SUPFAM" id="SSF52833">
    <property type="entry name" value="Thioredoxin-like"/>
    <property type="match status" value="1"/>
</dbReference>
<comment type="subcellular location">
    <subcellularLocation>
        <location evidence="1">Cell envelope</location>
    </subcellularLocation>
</comment>
<accession>A0ABS8GX43</accession>
<keyword evidence="3" id="KW-1015">Disulfide bond</keyword>
<evidence type="ECO:0000256" key="1">
    <source>
        <dbReference type="ARBA" id="ARBA00004196"/>
    </source>
</evidence>
<dbReference type="InterPro" id="IPR036249">
    <property type="entry name" value="Thioredoxin-like_sf"/>
</dbReference>
<sequence>MKINNYNLAFLLVFSLASFCNAQKTTQVIDNPSYEVTTSGITHVSRIERTPEETRVTIHSKFIPGWWVNFTKDTYLRDVATDKKYRIKEVIGAQFDEKLWTPESGEQFTELIFEPLPLSTQKIDYVDASKTIFGISLIQTDSQTRKEVPSEVMTWLKQEVAKSDPALESFDSDSFFSRKMGRVVGYIKGYDPRLGFETGMIYIGNELTREEYPTVIEIAPDGRFEAEIPLVHPTETFFVIYKKNFTIYLEPGTTLGLIIDWEEFLLADRYRDRRYELENVEYYGPLAQINEELSQFDINKAKYNNRKEYEEYLKMTTTIEPLVFKDSLIATYENNRDRLNQYILEKNISPKAQELLQADVKMITSTNLLDFVSDRASEKRKDSTLLVSNTEIPDSFYEDMQDLLLVNDPAALATNQFKILINRLEYADPLQEVDRNSSRAKYRQSEKTLQEYFDEEGILLENKFKELLKPLSEDEASKLDSLERRQLSDEFNEKYFVELQNFSKKYTEPLPKDKAPIELEKWKQKDSLLVNFFGVEKGLASDIIKVRSLKFQFDFWGKETSELVWTNLKKDIDNPFLKAEGQRMYDQIYPQVSDNEELVDGDLPASEVFKENTLVLPEGKGTTAFRKITDKFKGKILFVDFWATSCGPCVATIKHMKETRKKYKDNPVFEFVFITDESQSPQKTYDKFIAEQELEHVYRVDQSTYHRFRDIFSFNGIPQYIVLDKVGNVVDADFKMYAFDFELPKILKKYQ</sequence>
<keyword evidence="4" id="KW-0676">Redox-active center</keyword>
<evidence type="ECO:0000256" key="3">
    <source>
        <dbReference type="ARBA" id="ARBA00023157"/>
    </source>
</evidence>